<dbReference type="OrthoDB" id="8228433at2"/>
<dbReference type="NCBIfam" id="NF040576">
    <property type="entry name" value="T2SS_GspM_XpsM"/>
    <property type="match status" value="1"/>
</dbReference>
<dbReference type="InterPro" id="IPR034756">
    <property type="entry name" value="T2SSM_b"/>
</dbReference>
<dbReference type="Proteomes" id="UP000186559">
    <property type="component" value="Chromosome"/>
</dbReference>
<evidence type="ECO:0000313" key="1">
    <source>
        <dbReference type="EMBL" id="APX24722.1"/>
    </source>
</evidence>
<proteinExistence type="predicted"/>
<protein>
    <submittedName>
        <fullName evidence="1">General secretion pathway protein M</fullName>
    </submittedName>
</protein>
<dbReference type="KEGG" id="tpro:Ga0080559_TMP3926"/>
<dbReference type="STRING" id="1229727.Ga0080559_TMP3926"/>
<dbReference type="AlphaFoldDB" id="A0A1U7D9D7"/>
<gene>
    <name evidence="1" type="ORF">Ga0080559_TMP3926</name>
</gene>
<accession>A0A1U7D9D7</accession>
<name>A0A1U7D9D7_9RHOB</name>
<evidence type="ECO:0000313" key="2">
    <source>
        <dbReference type="Proteomes" id="UP000186559"/>
    </source>
</evidence>
<keyword evidence="2" id="KW-1185">Reference proteome</keyword>
<organism evidence="1 2">
    <name type="scientific">Salipiger profundus</name>
    <dbReference type="NCBI Taxonomy" id="1229727"/>
    <lineage>
        <taxon>Bacteria</taxon>
        <taxon>Pseudomonadati</taxon>
        <taxon>Pseudomonadota</taxon>
        <taxon>Alphaproteobacteria</taxon>
        <taxon>Rhodobacterales</taxon>
        <taxon>Roseobacteraceae</taxon>
        <taxon>Salipiger</taxon>
    </lineage>
</organism>
<sequence length="193" mass="20623">MKHASPLLSRLLALALLAGAIAVLALVIVLPVMAKVRDTRDQLAHSRDMVQRLSLRSPDRLVYEERIAALADRIADSDLYIRGETGPLAAAAVQQHVKETVAGHGGGLRSVQSLETVEEDGLTRIGVKVVLNTAHDDFVEVLHALETGKPYLFVDRLDISTAAGGRAAARDGAELALAVELEVHGYLSPEVSP</sequence>
<dbReference type="RefSeq" id="WP_076624507.1">
    <property type="nucleotide sequence ID" value="NZ_BMEW01000001.1"/>
</dbReference>
<reference evidence="1 2" key="1">
    <citation type="submission" date="2016-03" db="EMBL/GenBank/DDBJ databases">
        <title>Deep-sea bacteria in the southern Pacific.</title>
        <authorList>
            <person name="Tang K."/>
        </authorList>
    </citation>
    <scope>NUCLEOTIDE SEQUENCE [LARGE SCALE GENOMIC DNA]</scope>
    <source>
        <strain evidence="1 2">JLT2016</strain>
    </source>
</reference>
<dbReference type="Pfam" id="PF10741">
    <property type="entry name" value="T2SSM_b"/>
    <property type="match status" value="1"/>
</dbReference>
<dbReference type="EMBL" id="CP014796">
    <property type="protein sequence ID" value="APX24722.1"/>
    <property type="molecule type" value="Genomic_DNA"/>
</dbReference>